<feature type="compositionally biased region" description="Polar residues" evidence="1">
    <location>
        <begin position="765"/>
        <end position="777"/>
    </location>
</feature>
<dbReference type="Proteomes" id="UP000189703">
    <property type="component" value="Unplaced"/>
</dbReference>
<dbReference type="eggNOG" id="ENOG502QQT4">
    <property type="taxonomic scope" value="Eukaryota"/>
</dbReference>
<feature type="compositionally biased region" description="Polar residues" evidence="1">
    <location>
        <begin position="282"/>
        <end position="291"/>
    </location>
</feature>
<feature type="region of interest" description="Disordered" evidence="1">
    <location>
        <begin position="755"/>
        <end position="777"/>
    </location>
</feature>
<dbReference type="InterPro" id="IPR006867">
    <property type="entry name" value="DUF632"/>
</dbReference>
<dbReference type="PANTHER" id="PTHR21450">
    <property type="entry name" value="PROTEIN ALTERED PHOSPHATE STARVATION RESPONSE 1"/>
    <property type="match status" value="1"/>
</dbReference>
<feature type="compositionally biased region" description="Low complexity" evidence="1">
    <location>
        <begin position="157"/>
        <end position="170"/>
    </location>
</feature>
<dbReference type="InterPro" id="IPR006868">
    <property type="entry name" value="DUF630"/>
</dbReference>
<sequence length="777" mass="86717">MGCSNSKLDNEKAVQLCKDRKRFIKQAVEQRIRFASVHVAYLQSLKRVSDALHNYVEGYESLDFLLDSYTTPPLTPTKNIGPDIISVSSKSLSTSPIQSETNSFFKVNCLKSGGNPSVYVEERPPSPEMVRIESYSPMHRFGIDGFFTMKSSPMNSSPSFISSSPNNGSSFPPPSPQASQWDLFWNPFSSLDVYSYTAWGSLDHTEMDNEITGLRQVQEEGIPGLDEVEGKKEDKEDEKVEMTEGTKIDSDCCREAVIVKDASETGSDTDAEHKVKGLQSHGAKNTEVSKAQNEELKVSNQETTVADQEAKKETPGFTVYVNQRPTSMTEVIKDLETQFIIICNSANEILKMSEASNAQNTTFSNELTGLKMLNPIALFYSVSSHSSRVFNNSSSFENVGYDSSSDFSEDSCMFSGSDQSTLDKLYAWEKKLYKEVKSGAQIRIAYEKKYMQLMNQKGKAEDPSVVHKTKAAIRDLHTQIKVSIHSIETVSKRIETLRDEELQPQLLELIQGLAKMWKVMAECHCTQKRTIDEAMLLLAPKLKEPKHTRIAAPSELLDRLVRSASQLETELRNWRACFESWISSQRSYVQALTGWLLRCICSDPETSKLLPLSPHRSGGTPPIFGICIQWFRFLDTISGKPVMDGLDFFANGVRLRSVVHAEKPCDEKLGWEWDCRQTLTESKRFAGEKLEVVEVSRSLGDSVVAEEMASGVVGMRVLCAGMSVAMSSITEFAVRSAEGYTELVKLWENVGNGGDREEEGIHPFTTESLSANSPPPL</sequence>
<dbReference type="Pfam" id="PF04782">
    <property type="entry name" value="DUF632"/>
    <property type="match status" value="1"/>
</dbReference>
<evidence type="ECO:0000256" key="1">
    <source>
        <dbReference type="SAM" id="MobiDB-lite"/>
    </source>
</evidence>
<organism evidence="4 5">
    <name type="scientific">Nelumbo nucifera</name>
    <name type="common">Sacred lotus</name>
    <dbReference type="NCBI Taxonomy" id="4432"/>
    <lineage>
        <taxon>Eukaryota</taxon>
        <taxon>Viridiplantae</taxon>
        <taxon>Streptophyta</taxon>
        <taxon>Embryophyta</taxon>
        <taxon>Tracheophyta</taxon>
        <taxon>Spermatophyta</taxon>
        <taxon>Magnoliopsida</taxon>
        <taxon>Proteales</taxon>
        <taxon>Nelumbonaceae</taxon>
        <taxon>Nelumbo</taxon>
    </lineage>
</organism>
<gene>
    <name evidence="5" type="primary">LOC104599165</name>
</gene>
<dbReference type="RefSeq" id="XP_010259879.1">
    <property type="nucleotide sequence ID" value="XM_010261577.2"/>
</dbReference>
<evidence type="ECO:0000259" key="3">
    <source>
        <dbReference type="Pfam" id="PF04783"/>
    </source>
</evidence>
<feature type="region of interest" description="Disordered" evidence="1">
    <location>
        <begin position="277"/>
        <end position="310"/>
    </location>
</feature>
<accession>A0A1U8ACJ7</accession>
<feature type="region of interest" description="Disordered" evidence="1">
    <location>
        <begin position="157"/>
        <end position="176"/>
    </location>
</feature>
<keyword evidence="4" id="KW-1185">Reference proteome</keyword>
<evidence type="ECO:0000313" key="5">
    <source>
        <dbReference type="RefSeq" id="XP_010259879.1"/>
    </source>
</evidence>
<feature type="domain" description="DUF630" evidence="3">
    <location>
        <begin position="1"/>
        <end position="58"/>
    </location>
</feature>
<dbReference type="OMA" id="ATEHVAY"/>
<dbReference type="AlphaFoldDB" id="A0A1U8ACJ7"/>
<dbReference type="InParanoid" id="A0A1U8ACJ7"/>
<evidence type="ECO:0000313" key="4">
    <source>
        <dbReference type="Proteomes" id="UP000189703"/>
    </source>
</evidence>
<protein>
    <submittedName>
        <fullName evidence="5">Uncharacterized protein LOC104599165</fullName>
    </submittedName>
</protein>
<dbReference type="FunCoup" id="A0A1U8ACJ7">
    <property type="interactions" value="1830"/>
</dbReference>
<evidence type="ECO:0000259" key="2">
    <source>
        <dbReference type="Pfam" id="PF04782"/>
    </source>
</evidence>
<name>A0A1U8ACJ7_NELNU</name>
<proteinExistence type="predicted"/>
<dbReference type="GeneID" id="104599165"/>
<dbReference type="PANTHER" id="PTHR21450:SF3">
    <property type="entry name" value="DUF630 FAMILY PROTEIN (DUF630 AND DUF632)"/>
    <property type="match status" value="1"/>
</dbReference>
<reference evidence="5" key="1">
    <citation type="submission" date="2025-08" db="UniProtKB">
        <authorList>
            <consortium name="RefSeq"/>
        </authorList>
    </citation>
    <scope>IDENTIFICATION</scope>
</reference>
<dbReference type="KEGG" id="nnu:104599165"/>
<dbReference type="OrthoDB" id="663995at2759"/>
<dbReference type="STRING" id="4432.A0A1U8ACJ7"/>
<dbReference type="Pfam" id="PF04783">
    <property type="entry name" value="DUF630"/>
    <property type="match status" value="1"/>
</dbReference>
<feature type="domain" description="DUF632" evidence="2">
    <location>
        <begin position="328"/>
        <end position="654"/>
    </location>
</feature>